<evidence type="ECO:0000259" key="1">
    <source>
        <dbReference type="Pfam" id="PF01841"/>
    </source>
</evidence>
<dbReference type="RefSeq" id="WP_089830246.1">
    <property type="nucleotide sequence ID" value="NZ_FNBN01000002.1"/>
</dbReference>
<dbReference type="InterPro" id="IPR024618">
    <property type="entry name" value="DUF3857"/>
</dbReference>
<protein>
    <submittedName>
        <fullName evidence="3">Transglutaminase-like superfamily protein</fullName>
    </submittedName>
</protein>
<dbReference type="Gene3D" id="2.60.40.3140">
    <property type="match status" value="1"/>
</dbReference>
<dbReference type="Gene3D" id="3.10.620.30">
    <property type="match status" value="1"/>
</dbReference>
<dbReference type="SUPFAM" id="SSF54001">
    <property type="entry name" value="Cysteine proteinases"/>
    <property type="match status" value="1"/>
</dbReference>
<reference evidence="3 4" key="1">
    <citation type="submission" date="2016-10" db="EMBL/GenBank/DDBJ databases">
        <authorList>
            <person name="de Groot N.N."/>
        </authorList>
    </citation>
    <scope>NUCLEOTIDE SEQUENCE [LARGE SCALE GENOMIC DNA]</scope>
    <source>
        <strain evidence="3 4">DSM 527</strain>
    </source>
</reference>
<sequence length="634" mass="73323">MKLQVQICSHARRLLRLSICLFLYYPLSIHAQKNDDNIELANVDETYEFQYDIRQKQITVKETLHKDFICNGFRSAIPFSESYNGQEEIKDVTIVVDGKKARSIEPSYDYLNIDEYFYSDLKICHFTLPFTRQGSHSEVTIEKEIKDPRYLTTVYLTEDYPEKHKRVTVIVPRWMDVEIHTFHFEGQQIKTEKTYNKDKDADVYVYTATGLPAMKSVTMSPGPTWIYPHILVRSKAANYNGEKNVYFNTTNDLYRWCHNLATQLHPDTAALGAKAREITAGITDPFARMKAIFYWVEENIRYIAFEDGLAGFKPDEAHEVMRKKYGDCKGMANLTKELLLRCGLDARLCWVGTNHIMYDHSIASLNADNHMICALNYNNKWWFLDATEKYMQPGIYAERIAGRQVMIENEDNCLLANIPEVGPDQNVRLFKESLTIDGTSISGKVKYQYNGESKSDLLYTVNLTKKDRVQTALENYITNNNRHYKISNVSTSPLDQRDGNLEVAFDLLYQDAVSSFGKEIYIDIDYNKEFNNAVIDTAKRTTDFRFGTKSNYITETELIIPNSYKIVTLPEDLHITTPNFSFDITYKTTGNKISYRKQLKINNTYLAKAKFGEWNNAITALSKKYLDQITVSQQ</sequence>
<dbReference type="STRING" id="104663.SAMN04488121_102133"/>
<dbReference type="InterPro" id="IPR002931">
    <property type="entry name" value="Transglutaminase-like"/>
</dbReference>
<dbReference type="AlphaFoldDB" id="A0A1G7LNJ1"/>
<organism evidence="3 4">
    <name type="scientific">Chitinophaga filiformis</name>
    <name type="common">Myxococcus filiformis</name>
    <name type="synonym">Flexibacter filiformis</name>
    <dbReference type="NCBI Taxonomy" id="104663"/>
    <lineage>
        <taxon>Bacteria</taxon>
        <taxon>Pseudomonadati</taxon>
        <taxon>Bacteroidota</taxon>
        <taxon>Chitinophagia</taxon>
        <taxon>Chitinophagales</taxon>
        <taxon>Chitinophagaceae</taxon>
        <taxon>Chitinophaga</taxon>
    </lineage>
</organism>
<accession>A0A1G7LNJ1</accession>
<gene>
    <name evidence="3" type="ORF">SAMN04488121_102133</name>
</gene>
<dbReference type="Pfam" id="PF12969">
    <property type="entry name" value="DUF3857"/>
    <property type="match status" value="1"/>
</dbReference>
<feature type="domain" description="DUF3857" evidence="2">
    <location>
        <begin position="112"/>
        <end position="214"/>
    </location>
</feature>
<dbReference type="InterPro" id="IPR038765">
    <property type="entry name" value="Papain-like_cys_pep_sf"/>
</dbReference>
<dbReference type="Proteomes" id="UP000199045">
    <property type="component" value="Unassembled WGS sequence"/>
</dbReference>
<proteinExistence type="predicted"/>
<evidence type="ECO:0000313" key="4">
    <source>
        <dbReference type="Proteomes" id="UP000199045"/>
    </source>
</evidence>
<feature type="domain" description="Transglutaminase-like" evidence="1">
    <location>
        <begin position="274"/>
        <end position="385"/>
    </location>
</feature>
<dbReference type="Pfam" id="PF01841">
    <property type="entry name" value="Transglut_core"/>
    <property type="match status" value="1"/>
</dbReference>
<dbReference type="OrthoDB" id="8595007at2"/>
<name>A0A1G7LNJ1_CHIFI</name>
<evidence type="ECO:0000259" key="2">
    <source>
        <dbReference type="Pfam" id="PF12969"/>
    </source>
</evidence>
<dbReference type="EMBL" id="FNBN01000002">
    <property type="protein sequence ID" value="SDF51055.1"/>
    <property type="molecule type" value="Genomic_DNA"/>
</dbReference>
<evidence type="ECO:0000313" key="3">
    <source>
        <dbReference type="EMBL" id="SDF51055.1"/>
    </source>
</evidence>
<dbReference type="Gene3D" id="2.60.120.1130">
    <property type="match status" value="1"/>
</dbReference>